<feature type="domain" description="Transposase IS4-like" evidence="1">
    <location>
        <begin position="3"/>
        <end position="62"/>
    </location>
</feature>
<organism evidence="2 3">
    <name type="scientific">Desulfofustis limnaeus</name>
    <dbReference type="NCBI Taxonomy" id="2740163"/>
    <lineage>
        <taxon>Bacteria</taxon>
        <taxon>Pseudomonadati</taxon>
        <taxon>Thermodesulfobacteriota</taxon>
        <taxon>Desulfobulbia</taxon>
        <taxon>Desulfobulbales</taxon>
        <taxon>Desulfocapsaceae</taxon>
        <taxon>Desulfofustis</taxon>
    </lineage>
</organism>
<dbReference type="InterPro" id="IPR012337">
    <property type="entry name" value="RNaseH-like_sf"/>
</dbReference>
<dbReference type="EMBL" id="AP025516">
    <property type="protein sequence ID" value="BDD87011.1"/>
    <property type="molecule type" value="Genomic_DNA"/>
</dbReference>
<accession>A0ABN6M2A2</accession>
<dbReference type="PANTHER" id="PTHR33258">
    <property type="entry name" value="TRANSPOSASE INSL FOR INSERTION SEQUENCE ELEMENT IS186A-RELATED"/>
    <property type="match status" value="1"/>
</dbReference>
<proteinExistence type="predicted"/>
<keyword evidence="3" id="KW-1185">Reference proteome</keyword>
<protein>
    <recommendedName>
        <fullName evidence="1">Transposase IS4-like domain-containing protein</fullName>
    </recommendedName>
</protein>
<evidence type="ECO:0000313" key="2">
    <source>
        <dbReference type="EMBL" id="BDD87011.1"/>
    </source>
</evidence>
<dbReference type="PANTHER" id="PTHR33258:SF1">
    <property type="entry name" value="TRANSPOSASE INSL FOR INSERTION SEQUENCE ELEMENT IS186A-RELATED"/>
    <property type="match status" value="1"/>
</dbReference>
<evidence type="ECO:0000313" key="3">
    <source>
        <dbReference type="Proteomes" id="UP000830055"/>
    </source>
</evidence>
<gene>
    <name evidence="2" type="ORF">DPPLL_13760</name>
</gene>
<dbReference type="InterPro" id="IPR002559">
    <property type="entry name" value="Transposase_11"/>
</dbReference>
<dbReference type="Gene3D" id="3.90.350.10">
    <property type="entry name" value="Transposase Inhibitor Protein From Tn5, Chain A, domain 1"/>
    <property type="match status" value="1"/>
</dbReference>
<sequence>MVFLTNNFTLPALTIAHLYRSRWQVELFFKWIKQHLRIKNFFGTSENAVKTQIWIAVSVYVLVAIMKRRFNLQESLYTILQILSVNVFEKTPFYQLVTERDYNAETSSPGKQLNLFD</sequence>
<reference evidence="2 3" key="1">
    <citation type="submission" date="2022-01" db="EMBL/GenBank/DDBJ databases">
        <title>Desulfofustis limnae sp. nov., a novel mesophilic sulfate-reducing bacterium isolated from marsh soil.</title>
        <authorList>
            <person name="Watanabe M."/>
            <person name="Takahashi A."/>
            <person name="Kojima H."/>
            <person name="Fukui M."/>
        </authorList>
    </citation>
    <scope>NUCLEOTIDE SEQUENCE [LARGE SCALE GENOMIC DNA]</scope>
    <source>
        <strain evidence="2 3">PPLL</strain>
    </source>
</reference>
<dbReference type="SUPFAM" id="SSF53098">
    <property type="entry name" value="Ribonuclease H-like"/>
    <property type="match status" value="1"/>
</dbReference>
<evidence type="ECO:0000259" key="1">
    <source>
        <dbReference type="Pfam" id="PF01609"/>
    </source>
</evidence>
<dbReference type="Pfam" id="PF01609">
    <property type="entry name" value="DDE_Tnp_1"/>
    <property type="match status" value="1"/>
</dbReference>
<dbReference type="Proteomes" id="UP000830055">
    <property type="component" value="Chromosome"/>
</dbReference>
<name>A0ABN6M2A2_9BACT</name>